<reference evidence="1 2" key="1">
    <citation type="journal article" date="2018" name="Nat. Genet.">
        <title>The Rosa genome provides new insights in the design of modern roses.</title>
        <authorList>
            <person name="Bendahmane M."/>
        </authorList>
    </citation>
    <scope>NUCLEOTIDE SEQUENCE [LARGE SCALE GENOMIC DNA]</scope>
    <source>
        <strain evidence="2">cv. Old Blush</strain>
    </source>
</reference>
<dbReference type="EMBL" id="PDCK01000041">
    <property type="protein sequence ID" value="PRQ43171.1"/>
    <property type="molecule type" value="Genomic_DNA"/>
</dbReference>
<organism evidence="1 2">
    <name type="scientific">Rosa chinensis</name>
    <name type="common">China rose</name>
    <dbReference type="NCBI Taxonomy" id="74649"/>
    <lineage>
        <taxon>Eukaryota</taxon>
        <taxon>Viridiplantae</taxon>
        <taxon>Streptophyta</taxon>
        <taxon>Embryophyta</taxon>
        <taxon>Tracheophyta</taxon>
        <taxon>Spermatophyta</taxon>
        <taxon>Magnoliopsida</taxon>
        <taxon>eudicotyledons</taxon>
        <taxon>Gunneridae</taxon>
        <taxon>Pentapetalae</taxon>
        <taxon>rosids</taxon>
        <taxon>fabids</taxon>
        <taxon>Rosales</taxon>
        <taxon>Rosaceae</taxon>
        <taxon>Rosoideae</taxon>
        <taxon>Rosoideae incertae sedis</taxon>
        <taxon>Rosa</taxon>
    </lineage>
</organism>
<keyword evidence="2" id="KW-1185">Reference proteome</keyword>
<gene>
    <name evidence="1" type="ORF">RchiOBHm_Chr3g0465551</name>
</gene>
<dbReference type="Proteomes" id="UP000238479">
    <property type="component" value="Chromosome 3"/>
</dbReference>
<comment type="caution">
    <text evidence="1">The sequence shown here is derived from an EMBL/GenBank/DDBJ whole genome shotgun (WGS) entry which is preliminary data.</text>
</comment>
<protein>
    <submittedName>
        <fullName evidence="1">Uncharacterized protein</fullName>
    </submittedName>
</protein>
<evidence type="ECO:0000313" key="2">
    <source>
        <dbReference type="Proteomes" id="UP000238479"/>
    </source>
</evidence>
<dbReference type="Gramene" id="PRQ43171">
    <property type="protein sequence ID" value="PRQ43171"/>
    <property type="gene ID" value="RchiOBHm_Chr3g0465551"/>
</dbReference>
<proteinExistence type="predicted"/>
<name>A0A2P6R9T5_ROSCH</name>
<sequence length="69" mass="7929">MKQIIISPETSKAKALEKVEDKSKVSRALKESVLHQICEAKPLALIIDWNSLLSNKKKRTVMYFFVFCC</sequence>
<dbReference type="AlphaFoldDB" id="A0A2P6R9T5"/>
<evidence type="ECO:0000313" key="1">
    <source>
        <dbReference type="EMBL" id="PRQ43171.1"/>
    </source>
</evidence>
<dbReference type="STRING" id="74649.A0A2P6R9T5"/>
<accession>A0A2P6R9T5</accession>